<dbReference type="SUPFAM" id="SSF55826">
    <property type="entry name" value="YbaK/ProRS associated domain"/>
    <property type="match status" value="1"/>
</dbReference>
<evidence type="ECO:0000259" key="1">
    <source>
        <dbReference type="Pfam" id="PF04073"/>
    </source>
</evidence>
<dbReference type="InterPro" id="IPR007214">
    <property type="entry name" value="YbaK/aa-tRNA-synth-assoc-dom"/>
</dbReference>
<dbReference type="AlphaFoldDB" id="A0A1F6V477"/>
<evidence type="ECO:0000313" key="2">
    <source>
        <dbReference type="EMBL" id="OGI64254.1"/>
    </source>
</evidence>
<accession>A0A1F6V477</accession>
<dbReference type="Gene3D" id="3.90.960.10">
    <property type="entry name" value="YbaK/aminoacyl-tRNA synthetase-associated domain"/>
    <property type="match status" value="1"/>
</dbReference>
<protein>
    <recommendedName>
        <fullName evidence="1">YbaK/aminoacyl-tRNA synthetase-associated domain-containing protein</fullName>
    </recommendedName>
</protein>
<dbReference type="Pfam" id="PF04073">
    <property type="entry name" value="tRNA_edit"/>
    <property type="match status" value="1"/>
</dbReference>
<dbReference type="Proteomes" id="UP000179076">
    <property type="component" value="Unassembled WGS sequence"/>
</dbReference>
<proteinExistence type="predicted"/>
<dbReference type="GO" id="GO:0002161">
    <property type="term" value="F:aminoacyl-tRNA deacylase activity"/>
    <property type="evidence" value="ECO:0007669"/>
    <property type="project" value="InterPro"/>
</dbReference>
<dbReference type="CDD" id="cd04332">
    <property type="entry name" value="YbaK_like"/>
    <property type="match status" value="1"/>
</dbReference>
<dbReference type="InterPro" id="IPR036754">
    <property type="entry name" value="YbaK/aa-tRNA-synt-asso_dom_sf"/>
</dbReference>
<reference evidence="2 3" key="1">
    <citation type="journal article" date="2016" name="Nat. Commun.">
        <title>Thousands of microbial genomes shed light on interconnected biogeochemical processes in an aquifer system.</title>
        <authorList>
            <person name="Anantharaman K."/>
            <person name="Brown C.T."/>
            <person name="Hug L.A."/>
            <person name="Sharon I."/>
            <person name="Castelle C.J."/>
            <person name="Probst A.J."/>
            <person name="Thomas B.C."/>
            <person name="Singh A."/>
            <person name="Wilkins M.J."/>
            <person name="Karaoz U."/>
            <person name="Brodie E.L."/>
            <person name="Williams K.H."/>
            <person name="Hubbard S.S."/>
            <person name="Banfield J.F."/>
        </authorList>
    </citation>
    <scope>NUCLEOTIDE SEQUENCE [LARGE SCALE GENOMIC DNA]</scope>
</reference>
<feature type="domain" description="YbaK/aminoacyl-tRNA synthetase-associated" evidence="1">
    <location>
        <begin position="24"/>
        <end position="143"/>
    </location>
</feature>
<comment type="caution">
    <text evidence="2">The sequence shown here is derived from an EMBL/GenBank/DDBJ whole genome shotgun (WGS) entry which is preliminary data.</text>
</comment>
<evidence type="ECO:0000313" key="3">
    <source>
        <dbReference type="Proteomes" id="UP000179076"/>
    </source>
</evidence>
<gene>
    <name evidence="2" type="ORF">A2W18_08920</name>
</gene>
<dbReference type="EMBL" id="MFSP01000139">
    <property type="protein sequence ID" value="OGI64254.1"/>
    <property type="molecule type" value="Genomic_DNA"/>
</dbReference>
<organism evidence="2 3">
    <name type="scientific">Candidatus Muproteobacteria bacterium RBG_16_60_9</name>
    <dbReference type="NCBI Taxonomy" id="1817755"/>
    <lineage>
        <taxon>Bacteria</taxon>
        <taxon>Pseudomonadati</taxon>
        <taxon>Pseudomonadota</taxon>
        <taxon>Candidatus Muproteobacteria</taxon>
    </lineage>
</organism>
<sequence>MSIAKTVERYLDQHGTRYTVVRHPSSISSKETAAAAHVAPEQIAKAVVVGDDKGFLMAVIPGDRHVQLHRLSDKFRRHFVLVAEQRTATIFKDCDVGAIPPLGLAYGMPTIVDDSLVGRDRVFFVGGNHDELIRVDGDAFVRLLGEAQHGQFSH</sequence>
<name>A0A1F6V477_9PROT</name>